<dbReference type="PROSITE" id="PS50920">
    <property type="entry name" value="SOLCAR"/>
    <property type="match status" value="1"/>
</dbReference>
<evidence type="ECO:0000256" key="3">
    <source>
        <dbReference type="ARBA" id="ARBA00022448"/>
    </source>
</evidence>
<organism evidence="10 11">
    <name type="scientific">Trifolium medium</name>
    <dbReference type="NCBI Taxonomy" id="97028"/>
    <lineage>
        <taxon>Eukaryota</taxon>
        <taxon>Viridiplantae</taxon>
        <taxon>Streptophyta</taxon>
        <taxon>Embryophyta</taxon>
        <taxon>Tracheophyta</taxon>
        <taxon>Spermatophyta</taxon>
        <taxon>Magnoliopsida</taxon>
        <taxon>eudicotyledons</taxon>
        <taxon>Gunneridae</taxon>
        <taxon>Pentapetalae</taxon>
        <taxon>rosids</taxon>
        <taxon>fabids</taxon>
        <taxon>Fabales</taxon>
        <taxon>Fabaceae</taxon>
        <taxon>Papilionoideae</taxon>
        <taxon>50 kb inversion clade</taxon>
        <taxon>NPAAA clade</taxon>
        <taxon>Hologalegina</taxon>
        <taxon>IRL clade</taxon>
        <taxon>Trifolieae</taxon>
        <taxon>Trifolium</taxon>
    </lineage>
</organism>
<feature type="repeat" description="Solcar" evidence="8">
    <location>
        <begin position="8"/>
        <end position="41"/>
    </location>
</feature>
<evidence type="ECO:0000256" key="9">
    <source>
        <dbReference type="RuleBase" id="RU000488"/>
    </source>
</evidence>
<reference evidence="10 11" key="1">
    <citation type="journal article" date="2018" name="Front. Plant Sci.">
        <title>Red Clover (Trifolium pratense) and Zigzag Clover (T. medium) - A Picture of Genomic Similarities and Differences.</title>
        <authorList>
            <person name="Dluhosova J."/>
            <person name="Istvanek J."/>
            <person name="Nedelnik J."/>
            <person name="Repkova J."/>
        </authorList>
    </citation>
    <scope>NUCLEOTIDE SEQUENCE [LARGE SCALE GENOMIC DNA]</scope>
    <source>
        <strain evidence="11">cv. 10/8</strain>
        <tissue evidence="10">Leaf</tissue>
    </source>
</reference>
<evidence type="ECO:0000256" key="5">
    <source>
        <dbReference type="ARBA" id="ARBA00022737"/>
    </source>
</evidence>
<keyword evidence="11" id="KW-1185">Reference proteome</keyword>
<keyword evidence="6" id="KW-1133">Transmembrane helix</keyword>
<dbReference type="GO" id="GO:0016020">
    <property type="term" value="C:membrane"/>
    <property type="evidence" value="ECO:0007669"/>
    <property type="project" value="UniProtKB-SubCell"/>
</dbReference>
<comment type="subcellular location">
    <subcellularLocation>
        <location evidence="1">Membrane</location>
        <topology evidence="1">Multi-pass membrane protein</topology>
    </subcellularLocation>
</comment>
<evidence type="ECO:0000256" key="2">
    <source>
        <dbReference type="ARBA" id="ARBA00006375"/>
    </source>
</evidence>
<dbReference type="AlphaFoldDB" id="A0A392PLL7"/>
<dbReference type="InterPro" id="IPR018108">
    <property type="entry name" value="MCP_transmembrane"/>
</dbReference>
<evidence type="ECO:0000256" key="4">
    <source>
        <dbReference type="ARBA" id="ARBA00022692"/>
    </source>
</evidence>
<feature type="non-terminal residue" evidence="10">
    <location>
        <position position="41"/>
    </location>
</feature>
<evidence type="ECO:0000256" key="6">
    <source>
        <dbReference type="ARBA" id="ARBA00022989"/>
    </source>
</evidence>
<proteinExistence type="inferred from homology"/>
<dbReference type="EMBL" id="LXQA010083131">
    <property type="protein sequence ID" value="MCI12196.1"/>
    <property type="molecule type" value="Genomic_DNA"/>
</dbReference>
<dbReference type="InterPro" id="IPR023395">
    <property type="entry name" value="MCP_dom_sf"/>
</dbReference>
<dbReference type="Proteomes" id="UP000265520">
    <property type="component" value="Unassembled WGS sequence"/>
</dbReference>
<evidence type="ECO:0000256" key="1">
    <source>
        <dbReference type="ARBA" id="ARBA00004141"/>
    </source>
</evidence>
<dbReference type="PANTHER" id="PTHR45667">
    <property type="entry name" value="S-ADENOSYLMETHIONINE MITOCHONDRIAL CARRIER PROTEIN"/>
    <property type="match status" value="1"/>
</dbReference>
<accession>A0A392PLL7</accession>
<evidence type="ECO:0000313" key="10">
    <source>
        <dbReference type="EMBL" id="MCI12196.1"/>
    </source>
</evidence>
<evidence type="ECO:0000256" key="8">
    <source>
        <dbReference type="PROSITE-ProRule" id="PRU00282"/>
    </source>
</evidence>
<name>A0A392PLL7_9FABA</name>
<sequence length="41" mass="4342">MPSSSIQSHTFQTLVCGGLAGSTAALFTTPFDVIKTRLQTQ</sequence>
<keyword evidence="4 8" id="KW-0812">Transmembrane</keyword>
<evidence type="ECO:0000256" key="7">
    <source>
        <dbReference type="ARBA" id="ARBA00023136"/>
    </source>
</evidence>
<keyword evidence="3 9" id="KW-0813">Transport</keyword>
<comment type="caution">
    <text evidence="10">The sequence shown here is derived from an EMBL/GenBank/DDBJ whole genome shotgun (WGS) entry which is preliminary data.</text>
</comment>
<dbReference type="Pfam" id="PF00153">
    <property type="entry name" value="Mito_carr"/>
    <property type="match status" value="1"/>
</dbReference>
<keyword evidence="5" id="KW-0677">Repeat</keyword>
<protein>
    <submittedName>
        <fullName evidence="10">Calcium-binding mitochondrial-like carrier protein Aralar1-like</fullName>
    </submittedName>
</protein>
<keyword evidence="7 8" id="KW-0472">Membrane</keyword>
<dbReference type="Gene3D" id="1.50.40.10">
    <property type="entry name" value="Mitochondrial carrier domain"/>
    <property type="match status" value="1"/>
</dbReference>
<evidence type="ECO:0000313" key="11">
    <source>
        <dbReference type="Proteomes" id="UP000265520"/>
    </source>
</evidence>
<comment type="similarity">
    <text evidence="2 9">Belongs to the mitochondrial carrier (TC 2.A.29) family.</text>
</comment>
<dbReference type="SUPFAM" id="SSF103506">
    <property type="entry name" value="Mitochondrial carrier"/>
    <property type="match status" value="1"/>
</dbReference>